<dbReference type="Proteomes" id="UP000031014">
    <property type="component" value="Unassembled WGS sequence"/>
</dbReference>
<name>A0A0A8X9U7_MESS1</name>
<evidence type="ECO:0000313" key="1">
    <source>
        <dbReference type="EMBL" id="GAM16740.1"/>
    </source>
</evidence>
<accession>A0A0A8X9U7</accession>
<dbReference type="InterPro" id="IPR008978">
    <property type="entry name" value="HSP20-like_chaperone"/>
</dbReference>
<dbReference type="SUPFAM" id="SSF49764">
    <property type="entry name" value="HSP20-like chaperones"/>
    <property type="match status" value="1"/>
</dbReference>
<comment type="caution">
    <text evidence="1">The sequence shown here is derived from an EMBL/GenBank/DDBJ whole genome shotgun (WGS) entry which is preliminary data.</text>
</comment>
<sequence>MFPWNLLPFDRNTQKKFLEMKPDEIENYVQQMMGKMLQPNMQGVLKPEEWLKGMQQHNSPDPVKPTNGLGAEMFETHDFVFVRVPLKEEEAWLKQMKLFYTSNQVIIEHIPDMSDKHTLVLPATVKRKGAAANYRDGVLELKLHKIVDMQYAEIDISN</sequence>
<organism evidence="1 2">
    <name type="scientific">Mesobacillus selenatarsenatis (strain DSM 18680 / JCM 14380 / FERM P-15431 / SF-1)</name>
    <dbReference type="NCBI Taxonomy" id="1321606"/>
    <lineage>
        <taxon>Bacteria</taxon>
        <taxon>Bacillati</taxon>
        <taxon>Bacillota</taxon>
        <taxon>Bacilli</taxon>
        <taxon>Bacillales</taxon>
        <taxon>Bacillaceae</taxon>
        <taxon>Mesobacillus</taxon>
    </lineage>
</organism>
<dbReference type="RefSeq" id="WP_041968310.1">
    <property type="nucleotide sequence ID" value="NZ_BASE01000138.1"/>
</dbReference>
<dbReference type="AlphaFoldDB" id="A0A0A8X9U7"/>
<gene>
    <name evidence="1" type="ORF">SAMD00020551_4970</name>
</gene>
<protein>
    <recommendedName>
        <fullName evidence="3">Spore coat protein</fullName>
    </recommendedName>
</protein>
<evidence type="ECO:0000313" key="2">
    <source>
        <dbReference type="Proteomes" id="UP000031014"/>
    </source>
</evidence>
<dbReference type="OrthoDB" id="2905328at2"/>
<dbReference type="CDD" id="cd00298">
    <property type="entry name" value="ACD_sHsps_p23-like"/>
    <property type="match status" value="1"/>
</dbReference>
<dbReference type="EMBL" id="BASE01000138">
    <property type="protein sequence ID" value="GAM16740.1"/>
    <property type="molecule type" value="Genomic_DNA"/>
</dbReference>
<reference evidence="1 2" key="1">
    <citation type="submission" date="2013-06" db="EMBL/GenBank/DDBJ databases">
        <title>Whole genome shotgun sequence of Bacillus selenatarsenatis SF-1.</title>
        <authorList>
            <person name="Kuroda M."/>
            <person name="Sei K."/>
            <person name="Yamashita M."/>
            <person name="Ike M."/>
        </authorList>
    </citation>
    <scope>NUCLEOTIDE SEQUENCE [LARGE SCALE GENOMIC DNA]</scope>
    <source>
        <strain evidence="1 2">SF-1</strain>
    </source>
</reference>
<proteinExistence type="predicted"/>
<keyword evidence="2" id="KW-1185">Reference proteome</keyword>
<evidence type="ECO:0008006" key="3">
    <source>
        <dbReference type="Google" id="ProtNLM"/>
    </source>
</evidence>